<proteinExistence type="inferred from homology"/>
<dbReference type="AlphaFoldDB" id="A0A1I1IYM2"/>
<dbReference type="PANTHER" id="PTHR42986">
    <property type="entry name" value="BENZALDEHYDE DEHYDROGENASE YFMT"/>
    <property type="match status" value="1"/>
</dbReference>
<organism evidence="7 8">
    <name type="scientific">Pseudooceanicola nitratireducens</name>
    <dbReference type="NCBI Taxonomy" id="517719"/>
    <lineage>
        <taxon>Bacteria</taxon>
        <taxon>Pseudomonadati</taxon>
        <taxon>Pseudomonadota</taxon>
        <taxon>Alphaproteobacteria</taxon>
        <taxon>Rhodobacterales</taxon>
        <taxon>Paracoccaceae</taxon>
        <taxon>Pseudooceanicola</taxon>
    </lineage>
</organism>
<dbReference type="RefSeq" id="WP_093450727.1">
    <property type="nucleotide sequence ID" value="NZ_BAABWI010000001.1"/>
</dbReference>
<dbReference type="InterPro" id="IPR016162">
    <property type="entry name" value="Ald_DH_N"/>
</dbReference>
<dbReference type="InterPro" id="IPR029510">
    <property type="entry name" value="Ald_DH_CS_GLU"/>
</dbReference>
<evidence type="ECO:0000256" key="4">
    <source>
        <dbReference type="PROSITE-ProRule" id="PRU10007"/>
    </source>
</evidence>
<dbReference type="STRING" id="517719.SAMN05421762_0833"/>
<dbReference type="InterPro" id="IPR015590">
    <property type="entry name" value="Aldehyde_DH_dom"/>
</dbReference>
<accession>A0A1I1IYM2</accession>
<dbReference type="InterPro" id="IPR016163">
    <property type="entry name" value="Ald_DH_C"/>
</dbReference>
<keyword evidence="8" id="KW-1185">Reference proteome</keyword>
<evidence type="ECO:0000313" key="7">
    <source>
        <dbReference type="EMBL" id="SFC41265.1"/>
    </source>
</evidence>
<evidence type="ECO:0000259" key="6">
    <source>
        <dbReference type="Pfam" id="PF00171"/>
    </source>
</evidence>
<keyword evidence="2 5" id="KW-0560">Oxidoreductase</keyword>
<dbReference type="GO" id="GO:0016620">
    <property type="term" value="F:oxidoreductase activity, acting on the aldehyde or oxo group of donors, NAD or NADP as acceptor"/>
    <property type="evidence" value="ECO:0007669"/>
    <property type="project" value="InterPro"/>
</dbReference>
<dbReference type="Gene3D" id="3.40.309.10">
    <property type="entry name" value="Aldehyde Dehydrogenase, Chain A, domain 2"/>
    <property type="match status" value="1"/>
</dbReference>
<gene>
    <name evidence="7" type="ORF">SAMN05421762_0833</name>
</gene>
<sequence>MTKLNLYINGAYVAAEGDRTFTRANPISGEVVTEAAAASLNDVARAVDAAAGAFATWSATSPGERRKKLLAASENLIARSDDIVQAMKDEIGATEAWARFNCMLAADMLVEAASLTTQIKGDVIPSNRPGSTAMAIRQPAGVVLAMAPWNAPVILGVRAIATPLACGNTVVMKTSELCPRVHALIVEAVAEAGFPEGVINAVSNDPEEAPQVVAALIEHPAIRRVNFTGSTRVGRIISELCGRHLKPALLELGGKAPMIVLEDADIDAAVAAAGFGAYMNQGQICMSTERIITVGAAGDAFVQAFAEKVASLRAGDPRQGDTPLGSLVNMAAAERITDLIADATDKGATLIAGGGEATMLNAAALDHVTPEMRIYSEESFGPVVAIIRAGSVDEAVRIANESDFGLSAAVFGRDTMAALSVAKRIESGICHVNGPTVHDEAQMPFGGVKASGYGRFGGIWGIDEFTELRWITLQDGPLHYPI</sequence>
<comment type="similarity">
    <text evidence="1 5">Belongs to the aldehyde dehydrogenase family.</text>
</comment>
<dbReference type="CDD" id="cd07105">
    <property type="entry name" value="ALDH_SaliADH"/>
    <property type="match status" value="1"/>
</dbReference>
<reference evidence="7 8" key="1">
    <citation type="submission" date="2016-10" db="EMBL/GenBank/DDBJ databases">
        <authorList>
            <person name="de Groot N.N."/>
        </authorList>
    </citation>
    <scope>NUCLEOTIDE SEQUENCE [LARGE SCALE GENOMIC DNA]</scope>
    <source>
        <strain evidence="7 8">DSM 29619</strain>
    </source>
</reference>
<dbReference type="SUPFAM" id="SSF53720">
    <property type="entry name" value="ALDH-like"/>
    <property type="match status" value="1"/>
</dbReference>
<dbReference type="EMBL" id="FOLX01000001">
    <property type="protein sequence ID" value="SFC41265.1"/>
    <property type="molecule type" value="Genomic_DNA"/>
</dbReference>
<evidence type="ECO:0000256" key="3">
    <source>
        <dbReference type="ARBA" id="ARBA00023027"/>
    </source>
</evidence>
<dbReference type="Pfam" id="PF00171">
    <property type="entry name" value="Aldedh"/>
    <property type="match status" value="1"/>
</dbReference>
<evidence type="ECO:0000256" key="2">
    <source>
        <dbReference type="ARBA" id="ARBA00023002"/>
    </source>
</evidence>
<evidence type="ECO:0000256" key="5">
    <source>
        <dbReference type="RuleBase" id="RU003345"/>
    </source>
</evidence>
<dbReference type="PANTHER" id="PTHR42986:SF1">
    <property type="entry name" value="BENZALDEHYDE DEHYDROGENASE YFMT"/>
    <property type="match status" value="1"/>
</dbReference>
<dbReference type="PROSITE" id="PS00687">
    <property type="entry name" value="ALDEHYDE_DEHYDR_GLU"/>
    <property type="match status" value="1"/>
</dbReference>
<dbReference type="OrthoDB" id="9812625at2"/>
<dbReference type="Proteomes" id="UP000231644">
    <property type="component" value="Unassembled WGS sequence"/>
</dbReference>
<feature type="domain" description="Aldehyde dehydrogenase" evidence="6">
    <location>
        <begin position="13"/>
        <end position="471"/>
    </location>
</feature>
<evidence type="ECO:0000313" key="8">
    <source>
        <dbReference type="Proteomes" id="UP000231644"/>
    </source>
</evidence>
<dbReference type="InterPro" id="IPR016161">
    <property type="entry name" value="Ald_DH/histidinol_DH"/>
</dbReference>
<keyword evidence="3" id="KW-0520">NAD</keyword>
<feature type="active site" evidence="4">
    <location>
        <position position="251"/>
    </location>
</feature>
<name>A0A1I1IYM2_9RHOB</name>
<evidence type="ECO:0000256" key="1">
    <source>
        <dbReference type="ARBA" id="ARBA00009986"/>
    </source>
</evidence>
<dbReference type="Gene3D" id="3.40.605.10">
    <property type="entry name" value="Aldehyde Dehydrogenase, Chain A, domain 1"/>
    <property type="match status" value="1"/>
</dbReference>
<dbReference type="FunFam" id="3.40.309.10:FF:000010">
    <property type="entry name" value="Gamma-aminobutyraldehyde dehydrogenase"/>
    <property type="match status" value="1"/>
</dbReference>
<protein>
    <submittedName>
        <fullName evidence="7">Acyl-CoA reductase</fullName>
    </submittedName>
</protein>